<dbReference type="GO" id="GO:0007169">
    <property type="term" value="P:cell surface receptor protein tyrosine kinase signaling pathway"/>
    <property type="evidence" value="ECO:0007669"/>
    <property type="project" value="TreeGrafter"/>
</dbReference>
<feature type="domain" description="Protein kinase" evidence="1">
    <location>
        <begin position="1"/>
        <end position="134"/>
    </location>
</feature>
<dbReference type="GO" id="GO:0043235">
    <property type="term" value="C:receptor complex"/>
    <property type="evidence" value="ECO:0007669"/>
    <property type="project" value="TreeGrafter"/>
</dbReference>
<dbReference type="Pfam" id="PF07714">
    <property type="entry name" value="PK_Tyr_Ser-Thr"/>
    <property type="match status" value="1"/>
</dbReference>
<sequence>MLACITESEPFCLVAEFCSDSDLLNFLRERCKYMIKDGNYNIDMIVTLKQLLVFAVQISYGLEYLSTRGFVHRDIAARNILVIGKNSCNIGDFGLCRNLYSDSSLYRSKGGRLPLKWMSPEAIRHYKFSTQSDV</sequence>
<dbReference type="PRINTS" id="PR00109">
    <property type="entry name" value="TYRKINASE"/>
</dbReference>
<dbReference type="AlphaFoldDB" id="A0AA36H763"/>
<evidence type="ECO:0000259" key="1">
    <source>
        <dbReference type="PROSITE" id="PS50011"/>
    </source>
</evidence>
<dbReference type="GO" id="GO:0004714">
    <property type="term" value="F:transmembrane receptor protein tyrosine kinase activity"/>
    <property type="evidence" value="ECO:0007669"/>
    <property type="project" value="TreeGrafter"/>
</dbReference>
<dbReference type="Gene3D" id="1.10.510.10">
    <property type="entry name" value="Transferase(Phosphotransferase) domain 1"/>
    <property type="match status" value="1"/>
</dbReference>
<dbReference type="SUPFAM" id="SSF56112">
    <property type="entry name" value="Protein kinase-like (PK-like)"/>
    <property type="match status" value="1"/>
</dbReference>
<name>A0AA36H763_CYLNA</name>
<dbReference type="PANTHER" id="PTHR24416:SF583">
    <property type="entry name" value="RECEPTOR PROTEIN-TYROSINE KINASE"/>
    <property type="match status" value="1"/>
</dbReference>
<dbReference type="PROSITE" id="PS50011">
    <property type="entry name" value="PROTEIN_KINASE_DOM"/>
    <property type="match status" value="1"/>
</dbReference>
<dbReference type="GO" id="GO:0005524">
    <property type="term" value="F:ATP binding"/>
    <property type="evidence" value="ECO:0007669"/>
    <property type="project" value="InterPro"/>
</dbReference>
<dbReference type="PANTHER" id="PTHR24416">
    <property type="entry name" value="TYROSINE-PROTEIN KINASE RECEPTOR"/>
    <property type="match status" value="1"/>
</dbReference>
<comment type="caution">
    <text evidence="2">The sequence shown here is derived from an EMBL/GenBank/DDBJ whole genome shotgun (WGS) entry which is preliminary data.</text>
</comment>
<dbReference type="SMART" id="SM00219">
    <property type="entry name" value="TyrKc"/>
    <property type="match status" value="1"/>
</dbReference>
<keyword evidence="3" id="KW-1185">Reference proteome</keyword>
<evidence type="ECO:0000313" key="3">
    <source>
        <dbReference type="Proteomes" id="UP001176961"/>
    </source>
</evidence>
<gene>
    <name evidence="2" type="ORF">CYNAS_LOCUS17019</name>
</gene>
<dbReference type="Proteomes" id="UP001176961">
    <property type="component" value="Unassembled WGS sequence"/>
</dbReference>
<dbReference type="InterPro" id="IPR011009">
    <property type="entry name" value="Kinase-like_dom_sf"/>
</dbReference>
<dbReference type="InterPro" id="IPR050122">
    <property type="entry name" value="RTK"/>
</dbReference>
<proteinExistence type="predicted"/>
<organism evidence="2 3">
    <name type="scientific">Cylicocyclus nassatus</name>
    <name type="common">Nematode worm</name>
    <dbReference type="NCBI Taxonomy" id="53992"/>
    <lineage>
        <taxon>Eukaryota</taxon>
        <taxon>Metazoa</taxon>
        <taxon>Ecdysozoa</taxon>
        <taxon>Nematoda</taxon>
        <taxon>Chromadorea</taxon>
        <taxon>Rhabditida</taxon>
        <taxon>Rhabditina</taxon>
        <taxon>Rhabditomorpha</taxon>
        <taxon>Strongyloidea</taxon>
        <taxon>Strongylidae</taxon>
        <taxon>Cylicocyclus</taxon>
    </lineage>
</organism>
<dbReference type="PROSITE" id="PS00109">
    <property type="entry name" value="PROTEIN_KINASE_TYR"/>
    <property type="match status" value="1"/>
</dbReference>
<dbReference type="InterPro" id="IPR001245">
    <property type="entry name" value="Ser-Thr/Tyr_kinase_cat_dom"/>
</dbReference>
<dbReference type="InterPro" id="IPR000719">
    <property type="entry name" value="Prot_kinase_dom"/>
</dbReference>
<protein>
    <recommendedName>
        <fullName evidence="1">Protein kinase domain-containing protein</fullName>
    </recommendedName>
</protein>
<reference evidence="2" key="1">
    <citation type="submission" date="2023-07" db="EMBL/GenBank/DDBJ databases">
        <authorList>
            <consortium name="CYATHOMIX"/>
        </authorList>
    </citation>
    <scope>NUCLEOTIDE SEQUENCE</scope>
    <source>
        <strain evidence="2">N/A</strain>
    </source>
</reference>
<dbReference type="EMBL" id="CATQJL010000316">
    <property type="protein sequence ID" value="CAJ0605036.1"/>
    <property type="molecule type" value="Genomic_DNA"/>
</dbReference>
<dbReference type="InterPro" id="IPR008266">
    <property type="entry name" value="Tyr_kinase_AS"/>
</dbReference>
<accession>A0AA36H763</accession>
<dbReference type="InterPro" id="IPR020635">
    <property type="entry name" value="Tyr_kinase_cat_dom"/>
</dbReference>
<evidence type="ECO:0000313" key="2">
    <source>
        <dbReference type="EMBL" id="CAJ0605036.1"/>
    </source>
</evidence>
<dbReference type="GO" id="GO:0005886">
    <property type="term" value="C:plasma membrane"/>
    <property type="evidence" value="ECO:0007669"/>
    <property type="project" value="TreeGrafter"/>
</dbReference>